<feature type="binding site" evidence="9">
    <location>
        <begin position="9"/>
        <end position="10"/>
    </location>
    <ligand>
        <name>ATP</name>
        <dbReference type="ChEBI" id="CHEBI:30616"/>
    </ligand>
</feature>
<comment type="function">
    <text evidence="9">Reversibly transfers an adenylyl group from ATP to 4'-phosphopantetheine, yielding dephospho-CoA (dPCoA) and pyrophosphate.</text>
</comment>
<feature type="binding site" evidence="9">
    <location>
        <position position="9"/>
    </location>
    <ligand>
        <name>substrate</name>
    </ligand>
</feature>
<keyword evidence="6 9" id="KW-0460">Magnesium</keyword>
<reference evidence="11 12" key="1">
    <citation type="journal article" date="2011" name="BMC Genomics">
        <title>Comparative genome analysis and genome-guided physiological analysis of Roseobacter litoralis.</title>
        <authorList>
            <person name="Kalhoefer D."/>
            <person name="Thole S."/>
            <person name="Voget S."/>
            <person name="Lehmann R."/>
            <person name="Liesegang H."/>
            <person name="Wollher A."/>
            <person name="Daniel R."/>
            <person name="Simon M."/>
            <person name="Brinkhoff T."/>
        </authorList>
    </citation>
    <scope>NUCLEOTIDE SEQUENCE [LARGE SCALE GENOMIC DNA]</scope>
    <source>
        <strain evidence="12">ATCC 49566 / DSM 6996 / JCM 21268 / NBRC 15278 / OCh 149</strain>
    </source>
</reference>
<dbReference type="PANTHER" id="PTHR21342">
    <property type="entry name" value="PHOSPHOPANTETHEINE ADENYLYLTRANSFERASE"/>
    <property type="match status" value="1"/>
</dbReference>
<feature type="binding site" evidence="9">
    <location>
        <position position="92"/>
    </location>
    <ligand>
        <name>substrate</name>
    </ligand>
</feature>
<keyword evidence="3 9" id="KW-0548">Nucleotidyltransferase</keyword>
<dbReference type="InterPro" id="IPR004821">
    <property type="entry name" value="Cyt_trans-like"/>
</dbReference>
<keyword evidence="1 9" id="KW-0963">Cytoplasm</keyword>
<comment type="similarity">
    <text evidence="9">Belongs to the bacterial CoaD family.</text>
</comment>
<gene>
    <name evidence="9 11" type="primary">coaD</name>
    <name evidence="11" type="ordered locus">RLO149_c014430</name>
</gene>
<feature type="binding site" evidence="9">
    <location>
        <position position="41"/>
    </location>
    <ligand>
        <name>substrate</name>
    </ligand>
</feature>
<keyword evidence="4 9" id="KW-0547">Nucleotide-binding</keyword>
<name>F7ZF09_ROSLO</name>
<comment type="pathway">
    <text evidence="9">Cofactor biosynthesis; coenzyme A biosynthesis; CoA from (R)-pantothenate: step 4/5.</text>
</comment>
<evidence type="ECO:0000256" key="1">
    <source>
        <dbReference type="ARBA" id="ARBA00022490"/>
    </source>
</evidence>
<dbReference type="EC" id="2.7.7.3" evidence="9"/>
<dbReference type="InterPro" id="IPR014729">
    <property type="entry name" value="Rossmann-like_a/b/a_fold"/>
</dbReference>
<comment type="subunit">
    <text evidence="9">Homohexamer.</text>
</comment>
<dbReference type="RefSeq" id="WP_013961377.1">
    <property type="nucleotide sequence ID" value="NC_015730.1"/>
</dbReference>
<evidence type="ECO:0000256" key="8">
    <source>
        <dbReference type="ARBA" id="ARBA00029346"/>
    </source>
</evidence>
<evidence type="ECO:0000256" key="6">
    <source>
        <dbReference type="ARBA" id="ARBA00022842"/>
    </source>
</evidence>
<dbReference type="EMBL" id="CP002623">
    <property type="protein sequence ID" value="AEI93440.1"/>
    <property type="molecule type" value="Genomic_DNA"/>
</dbReference>
<dbReference type="eggNOG" id="COG0669">
    <property type="taxonomic scope" value="Bacteria"/>
</dbReference>
<dbReference type="HOGENOM" id="CLU_100149_0_1_5"/>
<dbReference type="GO" id="GO:0005737">
    <property type="term" value="C:cytoplasm"/>
    <property type="evidence" value="ECO:0007669"/>
    <property type="project" value="UniProtKB-SubCell"/>
</dbReference>
<feature type="binding site" evidence="9">
    <location>
        <position position="78"/>
    </location>
    <ligand>
        <name>substrate</name>
    </ligand>
</feature>
<evidence type="ECO:0000256" key="3">
    <source>
        <dbReference type="ARBA" id="ARBA00022695"/>
    </source>
</evidence>
<protein>
    <recommendedName>
        <fullName evidence="9">Phosphopantetheine adenylyltransferase</fullName>
        <ecNumber evidence="9">2.7.7.3</ecNumber>
    </recommendedName>
    <alternativeName>
        <fullName evidence="9">Dephospho-CoA pyrophosphorylase</fullName>
    </alternativeName>
    <alternativeName>
        <fullName evidence="9">Pantetheine-phosphate adenylyltransferase</fullName>
        <shortName evidence="9">PPAT</shortName>
    </alternativeName>
</protein>
<dbReference type="PRINTS" id="PR01020">
    <property type="entry name" value="LPSBIOSNTHSS"/>
</dbReference>
<dbReference type="NCBIfam" id="TIGR00125">
    <property type="entry name" value="cyt_tran_rel"/>
    <property type="match status" value="1"/>
</dbReference>
<evidence type="ECO:0000256" key="4">
    <source>
        <dbReference type="ARBA" id="ARBA00022741"/>
    </source>
</evidence>
<dbReference type="HAMAP" id="MF_00151">
    <property type="entry name" value="PPAT_bact"/>
    <property type="match status" value="1"/>
</dbReference>
<feature type="site" description="Transition state stabilizer" evidence="9">
    <location>
        <position position="17"/>
    </location>
</feature>
<dbReference type="CDD" id="cd02163">
    <property type="entry name" value="PPAT"/>
    <property type="match status" value="1"/>
</dbReference>
<dbReference type="SUPFAM" id="SSF52374">
    <property type="entry name" value="Nucleotidylyl transferase"/>
    <property type="match status" value="1"/>
</dbReference>
<feature type="binding site" evidence="9">
    <location>
        <begin position="93"/>
        <end position="95"/>
    </location>
    <ligand>
        <name>ATP</name>
        <dbReference type="ChEBI" id="CHEBI:30616"/>
    </ligand>
</feature>
<evidence type="ECO:0000259" key="10">
    <source>
        <dbReference type="Pfam" id="PF01467"/>
    </source>
</evidence>
<feature type="binding site" evidence="9">
    <location>
        <position position="103"/>
    </location>
    <ligand>
        <name>ATP</name>
        <dbReference type="ChEBI" id="CHEBI:30616"/>
    </ligand>
</feature>
<comment type="subcellular location">
    <subcellularLocation>
        <location evidence="9">Cytoplasm</location>
    </subcellularLocation>
</comment>
<dbReference type="Gene3D" id="3.40.50.620">
    <property type="entry name" value="HUPs"/>
    <property type="match status" value="1"/>
</dbReference>
<feature type="binding site" evidence="9">
    <location>
        <position position="17"/>
    </location>
    <ligand>
        <name>ATP</name>
        <dbReference type="ChEBI" id="CHEBI:30616"/>
    </ligand>
</feature>
<dbReference type="AlphaFoldDB" id="F7ZF09"/>
<dbReference type="OrthoDB" id="9806661at2"/>
<dbReference type="GO" id="GO:0005524">
    <property type="term" value="F:ATP binding"/>
    <property type="evidence" value="ECO:0007669"/>
    <property type="project" value="UniProtKB-KW"/>
</dbReference>
<accession>F7ZF09</accession>
<keyword evidence="2 9" id="KW-0808">Transferase</keyword>
<comment type="cofactor">
    <cofactor evidence="9">
        <name>Mg(2+)</name>
        <dbReference type="ChEBI" id="CHEBI:18420"/>
    </cofactor>
</comment>
<organism evidence="11 12">
    <name type="scientific">Roseobacter litoralis (strain ATCC 49566 / DSM 6996 / JCM 21268 / NBRC 15278 / OCh 149)</name>
    <dbReference type="NCBI Taxonomy" id="391595"/>
    <lineage>
        <taxon>Bacteria</taxon>
        <taxon>Pseudomonadati</taxon>
        <taxon>Pseudomonadota</taxon>
        <taxon>Alphaproteobacteria</taxon>
        <taxon>Rhodobacterales</taxon>
        <taxon>Roseobacteraceae</taxon>
        <taxon>Roseobacter</taxon>
    </lineage>
</organism>
<keyword evidence="7 9" id="KW-0173">Coenzyme A biosynthesis</keyword>
<dbReference type="InterPro" id="IPR001980">
    <property type="entry name" value="PPAT"/>
</dbReference>
<evidence type="ECO:0000313" key="11">
    <source>
        <dbReference type="EMBL" id="AEI93440.1"/>
    </source>
</evidence>
<feature type="domain" description="Cytidyltransferase-like" evidence="10">
    <location>
        <begin position="5"/>
        <end position="138"/>
    </location>
</feature>
<feature type="binding site" evidence="9">
    <location>
        <begin position="128"/>
        <end position="134"/>
    </location>
    <ligand>
        <name>ATP</name>
        <dbReference type="ChEBI" id="CHEBI:30616"/>
    </ligand>
</feature>
<proteinExistence type="inferred from homology"/>
<comment type="catalytic activity">
    <reaction evidence="8 9">
        <text>(R)-4'-phosphopantetheine + ATP + H(+) = 3'-dephospho-CoA + diphosphate</text>
        <dbReference type="Rhea" id="RHEA:19801"/>
        <dbReference type="ChEBI" id="CHEBI:15378"/>
        <dbReference type="ChEBI" id="CHEBI:30616"/>
        <dbReference type="ChEBI" id="CHEBI:33019"/>
        <dbReference type="ChEBI" id="CHEBI:57328"/>
        <dbReference type="ChEBI" id="CHEBI:61723"/>
        <dbReference type="EC" id="2.7.7.3"/>
    </reaction>
</comment>
<dbReference type="Pfam" id="PF01467">
    <property type="entry name" value="CTP_transf_like"/>
    <property type="match status" value="1"/>
</dbReference>
<dbReference type="STRING" id="391595.RLO149_c014430"/>
<dbReference type="PANTHER" id="PTHR21342:SF1">
    <property type="entry name" value="PHOSPHOPANTETHEINE ADENYLYLTRANSFERASE"/>
    <property type="match status" value="1"/>
</dbReference>
<dbReference type="NCBIfam" id="TIGR01510">
    <property type="entry name" value="coaD_prev_kdtB"/>
    <property type="match status" value="1"/>
</dbReference>
<evidence type="ECO:0000256" key="2">
    <source>
        <dbReference type="ARBA" id="ARBA00022679"/>
    </source>
</evidence>
<evidence type="ECO:0000256" key="9">
    <source>
        <dbReference type="HAMAP-Rule" id="MF_00151"/>
    </source>
</evidence>
<dbReference type="Proteomes" id="UP000001353">
    <property type="component" value="Chromosome"/>
</dbReference>
<keyword evidence="12" id="KW-1185">Reference proteome</keyword>
<dbReference type="KEGG" id="rli:RLO149_c014430"/>
<dbReference type="GO" id="GO:0015937">
    <property type="term" value="P:coenzyme A biosynthetic process"/>
    <property type="evidence" value="ECO:0007669"/>
    <property type="project" value="UniProtKB-UniRule"/>
</dbReference>
<keyword evidence="5 9" id="KW-0067">ATP-binding</keyword>
<evidence type="ECO:0000313" key="12">
    <source>
        <dbReference type="Proteomes" id="UP000001353"/>
    </source>
</evidence>
<dbReference type="GO" id="GO:0004595">
    <property type="term" value="F:pantetheine-phosphate adenylyltransferase activity"/>
    <property type="evidence" value="ECO:0007669"/>
    <property type="project" value="UniProtKB-UniRule"/>
</dbReference>
<dbReference type="UniPathway" id="UPA00241">
    <property type="reaction ID" value="UER00355"/>
</dbReference>
<sequence length="166" mass="18126">MRVGLYPGTFDPITLGHIDIIRRASGLLDKLVIGVAINRDKGPLFSLEERVAMVEAESIKIAALTGLEIVTHPFENLLIDCASDVGATVIVRGLRAVADFEYEYQMVGMNRQLDDTIETVFLMAEAEHQAIASKLVKEIARLGGGVEKFVTPEVNAALLKKFGRDS</sequence>
<evidence type="ECO:0000256" key="5">
    <source>
        <dbReference type="ARBA" id="ARBA00022840"/>
    </source>
</evidence>
<evidence type="ECO:0000256" key="7">
    <source>
        <dbReference type="ARBA" id="ARBA00022993"/>
    </source>
</evidence>